<evidence type="ECO:0000313" key="3">
    <source>
        <dbReference type="Proteomes" id="UP000602004"/>
    </source>
</evidence>
<sequence length="73" mass="7967">MALADRRRGGARCGAGIFEVKPAGAQAARRIDGALSQRAREPRLLAGKQYDAGASRPMPHKDVQYERENAFID</sequence>
<organism evidence="2 3">
    <name type="scientific">Paraburkholderia caffeinilytica</name>
    <dbReference type="NCBI Taxonomy" id="1761016"/>
    <lineage>
        <taxon>Bacteria</taxon>
        <taxon>Pseudomonadati</taxon>
        <taxon>Pseudomonadota</taxon>
        <taxon>Betaproteobacteria</taxon>
        <taxon>Burkholderiales</taxon>
        <taxon>Burkholderiaceae</taxon>
        <taxon>Paraburkholderia</taxon>
    </lineage>
</organism>
<name>A0ABQ1LW87_9BURK</name>
<gene>
    <name evidence="2" type="ORF">GCM10011400_15850</name>
</gene>
<feature type="compositionally biased region" description="Basic and acidic residues" evidence="1">
    <location>
        <begin position="59"/>
        <end position="73"/>
    </location>
</feature>
<accession>A0ABQ1LW87</accession>
<evidence type="ECO:0000256" key="1">
    <source>
        <dbReference type="SAM" id="MobiDB-lite"/>
    </source>
</evidence>
<evidence type="ECO:0000313" key="2">
    <source>
        <dbReference type="EMBL" id="GGC30028.1"/>
    </source>
</evidence>
<keyword evidence="3" id="KW-1185">Reference proteome</keyword>
<reference evidence="3" key="1">
    <citation type="journal article" date="2019" name="Int. J. Syst. Evol. Microbiol.">
        <title>The Global Catalogue of Microorganisms (GCM) 10K type strain sequencing project: providing services to taxonomists for standard genome sequencing and annotation.</title>
        <authorList>
            <consortium name="The Broad Institute Genomics Platform"/>
            <consortium name="The Broad Institute Genome Sequencing Center for Infectious Disease"/>
            <person name="Wu L."/>
            <person name="Ma J."/>
        </authorList>
    </citation>
    <scope>NUCLEOTIDE SEQUENCE [LARGE SCALE GENOMIC DNA]</scope>
    <source>
        <strain evidence="3">CGMCC 1.15103</strain>
    </source>
</reference>
<proteinExistence type="predicted"/>
<protein>
    <submittedName>
        <fullName evidence="2">Uncharacterized protein</fullName>
    </submittedName>
</protein>
<dbReference type="EMBL" id="BMHL01000002">
    <property type="protein sequence ID" value="GGC30028.1"/>
    <property type="molecule type" value="Genomic_DNA"/>
</dbReference>
<dbReference type="Proteomes" id="UP000602004">
    <property type="component" value="Unassembled WGS sequence"/>
</dbReference>
<feature type="region of interest" description="Disordered" evidence="1">
    <location>
        <begin position="31"/>
        <end position="73"/>
    </location>
</feature>
<comment type="caution">
    <text evidence="2">The sequence shown here is derived from an EMBL/GenBank/DDBJ whole genome shotgun (WGS) entry which is preliminary data.</text>
</comment>